<comment type="catalytic activity">
    <reaction evidence="4">
        <text>a monoamide of a dicarboxylate + H2O = a dicarboxylate + NH4(+)</text>
        <dbReference type="Rhea" id="RHEA:11716"/>
        <dbReference type="ChEBI" id="CHEBI:15377"/>
        <dbReference type="ChEBI" id="CHEBI:28938"/>
        <dbReference type="ChEBI" id="CHEBI:28965"/>
        <dbReference type="ChEBI" id="CHEBI:77450"/>
        <dbReference type="EC" id="3.5.1.3"/>
    </reaction>
</comment>
<dbReference type="Proteomes" id="UP000030140">
    <property type="component" value="Unassembled WGS sequence"/>
</dbReference>
<dbReference type="InterPro" id="IPR001110">
    <property type="entry name" value="UPF0012_CS"/>
</dbReference>
<evidence type="ECO:0000256" key="4">
    <source>
        <dbReference type="ARBA" id="ARBA00052904"/>
    </source>
</evidence>
<evidence type="ECO:0000256" key="3">
    <source>
        <dbReference type="ARBA" id="ARBA00039118"/>
    </source>
</evidence>
<comment type="caution">
    <text evidence="7">The sequence shown here is derived from an EMBL/GenBank/DDBJ whole genome shotgun (WGS) entry which is preliminary data.</text>
</comment>
<accession>A0A0A2GTZ8</accession>
<dbReference type="PATRIC" id="fig|1300343.5.peg.424"/>
<dbReference type="Gene3D" id="3.60.110.10">
    <property type="entry name" value="Carbon-nitrogen hydrolase"/>
    <property type="match status" value="1"/>
</dbReference>
<comment type="similarity">
    <text evidence="1">Belongs to the carbon-nitrogen hydrolase superfamily. NIT1/NIT2 family.</text>
</comment>
<dbReference type="PROSITE" id="PS01227">
    <property type="entry name" value="UPF0012"/>
    <property type="match status" value="1"/>
</dbReference>
<keyword evidence="8" id="KW-1185">Reference proteome</keyword>
<dbReference type="KEGG" id="ddo:I597_0421"/>
<dbReference type="SUPFAM" id="SSF56317">
    <property type="entry name" value="Carbon-nitrogen hydrolase"/>
    <property type="match status" value="1"/>
</dbReference>
<dbReference type="InterPro" id="IPR036526">
    <property type="entry name" value="C-N_Hydrolase_sf"/>
</dbReference>
<dbReference type="InterPro" id="IPR003010">
    <property type="entry name" value="C-N_Hydrolase"/>
</dbReference>
<dbReference type="FunFam" id="3.60.110.10:FF:000004">
    <property type="entry name" value="Carbon-nitrogen hydrolase"/>
    <property type="match status" value="1"/>
</dbReference>
<dbReference type="GO" id="GO:0050152">
    <property type="term" value="F:omega-amidase activity"/>
    <property type="evidence" value="ECO:0007669"/>
    <property type="project" value="UniProtKB-EC"/>
</dbReference>
<dbReference type="RefSeq" id="WP_035325925.1">
    <property type="nucleotide sequence ID" value="NZ_CP015125.1"/>
</dbReference>
<dbReference type="EC" id="3.5.1.3" evidence="3"/>
<dbReference type="PANTHER" id="PTHR47799">
    <property type="entry name" value="OMEGA-AMIDASE YAFV"/>
    <property type="match status" value="1"/>
</dbReference>
<dbReference type="PROSITE" id="PS50263">
    <property type="entry name" value="CN_HYDROLASE"/>
    <property type="match status" value="1"/>
</dbReference>
<dbReference type="OrthoDB" id="9811121at2"/>
<protein>
    <recommendedName>
        <fullName evidence="5">Omega-amidase YafV</fullName>
        <ecNumber evidence="3">3.5.1.3</ecNumber>
    </recommendedName>
</protein>
<gene>
    <name evidence="7" type="ORF">NV36_07760</name>
</gene>
<dbReference type="Pfam" id="PF00795">
    <property type="entry name" value="CN_hydrolase"/>
    <property type="match status" value="1"/>
</dbReference>
<name>A0A0A2GTZ8_9FLAO</name>
<evidence type="ECO:0000256" key="1">
    <source>
        <dbReference type="ARBA" id="ARBA00010613"/>
    </source>
</evidence>
<keyword evidence="2 7" id="KW-0378">Hydrolase</keyword>
<reference evidence="7 8" key="1">
    <citation type="submission" date="2014-10" db="EMBL/GenBank/DDBJ databases">
        <title>Draft genome sequence of the proteorhodopsin-containing marine bacterium Dokdonia donghaensis.</title>
        <authorList>
            <person name="Gomez-Consarnau L."/>
            <person name="Gonzalez J.M."/>
            <person name="Riedel T."/>
            <person name="Jaenicke S."/>
            <person name="Wagner-Doebler I."/>
            <person name="Fuhrman J.A."/>
        </authorList>
    </citation>
    <scope>NUCLEOTIDE SEQUENCE [LARGE SCALE GENOMIC DNA]</scope>
    <source>
        <strain evidence="7 8">DSW-1</strain>
    </source>
</reference>
<evidence type="ECO:0000256" key="5">
    <source>
        <dbReference type="ARBA" id="ARBA00072139"/>
    </source>
</evidence>
<evidence type="ECO:0000313" key="8">
    <source>
        <dbReference type="Proteomes" id="UP000030140"/>
    </source>
</evidence>
<sequence length="259" mass="29302">MERDQLNVAMIQSDLIWEQPAQNRLAFEKHFTQLTENCDLAILPEMFTTGFSMNPGPLAETMDGITVQWMKAQAKKYKTAICGSLIIEENDLYYNRFVFVTPEGTVDYYNKRHTFNMAGEGEKYQAGDAPITVTYLGWKILLQVCYDLRFPVFARNTSGYDVVLYVANWPEARVGAWDTLLQARAIENMAYAIGVNRVGTDANNLNYVGHTAAYDVLGKTMAIARVEEKVVLATLSKNHIKETRAKLPFLQDKDVFTLG</sequence>
<dbReference type="CDD" id="cd07575">
    <property type="entry name" value="Xc-1258_like"/>
    <property type="match status" value="1"/>
</dbReference>
<dbReference type="AlphaFoldDB" id="A0A0A2GTZ8"/>
<evidence type="ECO:0000313" key="7">
    <source>
        <dbReference type="EMBL" id="KGO06749.1"/>
    </source>
</evidence>
<dbReference type="EMBL" id="JSAQ01000001">
    <property type="protein sequence ID" value="KGO06749.1"/>
    <property type="molecule type" value="Genomic_DNA"/>
</dbReference>
<dbReference type="GO" id="GO:0106008">
    <property type="term" value="F:2-oxoglutaramate amidase activity"/>
    <property type="evidence" value="ECO:0007669"/>
    <property type="project" value="TreeGrafter"/>
</dbReference>
<organism evidence="7 8">
    <name type="scientific">Dokdonia donghaensis DSW-1</name>
    <dbReference type="NCBI Taxonomy" id="1300343"/>
    <lineage>
        <taxon>Bacteria</taxon>
        <taxon>Pseudomonadati</taxon>
        <taxon>Bacteroidota</taxon>
        <taxon>Flavobacteriia</taxon>
        <taxon>Flavobacteriales</taxon>
        <taxon>Flavobacteriaceae</taxon>
        <taxon>Dokdonia</taxon>
    </lineage>
</organism>
<feature type="domain" description="CN hydrolase" evidence="6">
    <location>
        <begin position="6"/>
        <end position="237"/>
    </location>
</feature>
<evidence type="ECO:0000259" key="6">
    <source>
        <dbReference type="PROSITE" id="PS50263"/>
    </source>
</evidence>
<evidence type="ECO:0000256" key="2">
    <source>
        <dbReference type="ARBA" id="ARBA00022801"/>
    </source>
</evidence>
<dbReference type="PANTHER" id="PTHR47799:SF1">
    <property type="entry name" value="OMEGA-AMIDASE YAFV"/>
    <property type="match status" value="1"/>
</dbReference>
<dbReference type="InterPro" id="IPR052737">
    <property type="entry name" value="Omega-amidase_YafV"/>
</dbReference>
<proteinExistence type="inferred from homology"/>